<evidence type="ECO:0000256" key="4">
    <source>
        <dbReference type="ARBA" id="ARBA00022692"/>
    </source>
</evidence>
<dbReference type="SUPFAM" id="SSF103473">
    <property type="entry name" value="MFS general substrate transporter"/>
    <property type="match status" value="1"/>
</dbReference>
<dbReference type="InterPro" id="IPR020846">
    <property type="entry name" value="MFS_dom"/>
</dbReference>
<evidence type="ECO:0000313" key="9">
    <source>
        <dbReference type="EMBL" id="RMV35524.1"/>
    </source>
</evidence>
<dbReference type="PANTHER" id="PTHR23514">
    <property type="entry name" value="BYPASS OF STOP CODON PROTEIN 6"/>
    <property type="match status" value="1"/>
</dbReference>
<feature type="transmembrane region" description="Helical" evidence="7">
    <location>
        <begin position="142"/>
        <end position="163"/>
    </location>
</feature>
<dbReference type="InterPro" id="IPR011701">
    <property type="entry name" value="MFS"/>
</dbReference>
<accession>A0A0N0WXU1</accession>
<name>A0A0N0WXU1_PSEYM</name>
<keyword evidence="5 7" id="KW-1133">Transmembrane helix</keyword>
<dbReference type="GO" id="GO:0022857">
    <property type="term" value="F:transmembrane transporter activity"/>
    <property type="evidence" value="ECO:0007669"/>
    <property type="project" value="InterPro"/>
</dbReference>
<keyword evidence="3" id="KW-0813">Transport</keyword>
<dbReference type="GO" id="GO:0016020">
    <property type="term" value="C:membrane"/>
    <property type="evidence" value="ECO:0007669"/>
    <property type="project" value="TreeGrafter"/>
</dbReference>
<dbReference type="InterPro" id="IPR036259">
    <property type="entry name" value="MFS_trans_sf"/>
</dbReference>
<comment type="caution">
    <text evidence="9">The sequence shown here is derived from an EMBL/GenBank/DDBJ whole genome shotgun (WGS) entry which is preliminary data.</text>
</comment>
<dbReference type="GO" id="GO:0012505">
    <property type="term" value="C:endomembrane system"/>
    <property type="evidence" value="ECO:0007669"/>
    <property type="project" value="UniProtKB-SubCell"/>
</dbReference>
<dbReference type="GeneID" id="1182467"/>
<reference evidence="9 10" key="1">
    <citation type="submission" date="2018-08" db="EMBL/GenBank/DDBJ databases">
        <title>Recombination of ecologically and evolutionarily significant loci maintains genetic cohesion in the Pseudomonas syringae species complex.</title>
        <authorList>
            <person name="Dillon M."/>
            <person name="Thakur S."/>
            <person name="Almeida R.N.D."/>
            <person name="Weir B.S."/>
            <person name="Guttman D.S."/>
        </authorList>
    </citation>
    <scope>NUCLEOTIDE SEQUENCE [LARGE SCALE GENOMIC DNA]</scope>
    <source>
        <strain evidence="9 10">ICMP 11281</strain>
    </source>
</reference>
<protein>
    <submittedName>
        <fullName evidence="9">Major facilitator family transporter</fullName>
    </submittedName>
</protein>
<feature type="transmembrane region" description="Helical" evidence="7">
    <location>
        <begin position="12"/>
        <end position="33"/>
    </location>
</feature>
<comment type="similarity">
    <text evidence="2">Belongs to the major facilitator superfamily.</text>
</comment>
<feature type="transmembrane region" description="Helical" evidence="7">
    <location>
        <begin position="276"/>
        <end position="295"/>
    </location>
</feature>
<feature type="transmembrane region" description="Helical" evidence="7">
    <location>
        <begin position="211"/>
        <end position="229"/>
    </location>
</feature>
<dbReference type="AlphaFoldDB" id="A0A0N0WXU1"/>
<evidence type="ECO:0000256" key="6">
    <source>
        <dbReference type="ARBA" id="ARBA00023136"/>
    </source>
</evidence>
<evidence type="ECO:0000256" key="5">
    <source>
        <dbReference type="ARBA" id="ARBA00022989"/>
    </source>
</evidence>
<feature type="transmembrane region" description="Helical" evidence="7">
    <location>
        <begin position="103"/>
        <end position="130"/>
    </location>
</feature>
<keyword evidence="6 7" id="KW-0472">Membrane</keyword>
<dbReference type="PANTHER" id="PTHR23514:SF3">
    <property type="entry name" value="BYPASS OF STOP CODON PROTEIN 6"/>
    <property type="match status" value="1"/>
</dbReference>
<evidence type="ECO:0000256" key="1">
    <source>
        <dbReference type="ARBA" id="ARBA00004127"/>
    </source>
</evidence>
<dbReference type="RefSeq" id="WP_005769287.1">
    <property type="nucleotide sequence ID" value="NZ_JAEVFP010000024.1"/>
</dbReference>
<feature type="transmembrane region" description="Helical" evidence="7">
    <location>
        <begin position="53"/>
        <end position="73"/>
    </location>
</feature>
<feature type="transmembrane region" description="Helical" evidence="7">
    <location>
        <begin position="335"/>
        <end position="358"/>
    </location>
</feature>
<sequence length="397" mass="41742">MKNLFSQNSRALYACYAAMACLAMALNFLPVYLTSFSDTFGGASGLTAEQLGRIPAVMFLSFIVAILVTGPLADRGSAMAFILIGLLITMAGLGVVACSPSYSFLLFAVAVMGFGAGVLDMILSPIVAALQPDRRSAAINWLHAFFCVGAVGAVLIASVALRWGISWRIVSLVMMAAPLFTFLLFLRLTLPPLIDEDTQRDSMPALIRQPFFIVCLIAIFLGGATETGLSQWLPTYVEQGLGYSKEAGGFTLAGFSVGMALGRMVAAVLQEHIPPVPLMLGCCAVTAVLFILISFPPSPVIAIAAAIAAGFSGSCLWPTMLAVSADAYPQGGATMFSVLTAIGNAGCSIVPWLVGVIINYSDIHIGLLAVMACPVGMMVLLVWMARWSRGKAVIPPP</sequence>
<dbReference type="Proteomes" id="UP000271631">
    <property type="component" value="Unassembled WGS sequence"/>
</dbReference>
<feature type="domain" description="Major facilitator superfamily (MFS) profile" evidence="8">
    <location>
        <begin position="11"/>
        <end position="388"/>
    </location>
</feature>
<evidence type="ECO:0000259" key="8">
    <source>
        <dbReference type="PROSITE" id="PS50850"/>
    </source>
</evidence>
<gene>
    <name evidence="9" type="ORF">ALP13_03478</name>
</gene>
<feature type="transmembrane region" description="Helical" evidence="7">
    <location>
        <begin position="301"/>
        <end position="323"/>
    </location>
</feature>
<dbReference type="PROSITE" id="PS50850">
    <property type="entry name" value="MFS"/>
    <property type="match status" value="1"/>
</dbReference>
<feature type="transmembrane region" description="Helical" evidence="7">
    <location>
        <begin position="249"/>
        <end position="269"/>
    </location>
</feature>
<dbReference type="InterPro" id="IPR051788">
    <property type="entry name" value="MFS_Transporter"/>
</dbReference>
<dbReference type="PROSITE" id="PS51257">
    <property type="entry name" value="PROKAR_LIPOPROTEIN"/>
    <property type="match status" value="1"/>
</dbReference>
<evidence type="ECO:0000256" key="2">
    <source>
        <dbReference type="ARBA" id="ARBA00008335"/>
    </source>
</evidence>
<dbReference type="Gene3D" id="1.20.1250.20">
    <property type="entry name" value="MFS general substrate transporter like domains"/>
    <property type="match status" value="1"/>
</dbReference>
<evidence type="ECO:0000313" key="10">
    <source>
        <dbReference type="Proteomes" id="UP000271631"/>
    </source>
</evidence>
<evidence type="ECO:0000256" key="7">
    <source>
        <dbReference type="SAM" id="Phobius"/>
    </source>
</evidence>
<comment type="subcellular location">
    <subcellularLocation>
        <location evidence="1">Endomembrane system</location>
        <topology evidence="1">Multi-pass membrane protein</topology>
    </subcellularLocation>
</comment>
<feature type="transmembrane region" description="Helical" evidence="7">
    <location>
        <begin position="364"/>
        <end position="385"/>
    </location>
</feature>
<organism evidence="9 10">
    <name type="scientific">Pseudomonas syringae pv. maculicola</name>
    <dbReference type="NCBI Taxonomy" id="59511"/>
    <lineage>
        <taxon>Bacteria</taxon>
        <taxon>Pseudomonadati</taxon>
        <taxon>Pseudomonadota</taxon>
        <taxon>Gammaproteobacteria</taxon>
        <taxon>Pseudomonadales</taxon>
        <taxon>Pseudomonadaceae</taxon>
        <taxon>Pseudomonas</taxon>
    </lineage>
</organism>
<evidence type="ECO:0000256" key="3">
    <source>
        <dbReference type="ARBA" id="ARBA00022448"/>
    </source>
</evidence>
<feature type="transmembrane region" description="Helical" evidence="7">
    <location>
        <begin position="80"/>
        <end position="97"/>
    </location>
</feature>
<proteinExistence type="inferred from homology"/>
<feature type="transmembrane region" description="Helical" evidence="7">
    <location>
        <begin position="169"/>
        <end position="190"/>
    </location>
</feature>
<dbReference type="Pfam" id="PF07690">
    <property type="entry name" value="MFS_1"/>
    <property type="match status" value="1"/>
</dbReference>
<keyword evidence="4 7" id="KW-0812">Transmembrane</keyword>
<dbReference type="EMBL" id="RBUQ01000194">
    <property type="protein sequence ID" value="RMV35524.1"/>
    <property type="molecule type" value="Genomic_DNA"/>
</dbReference>